<evidence type="ECO:0000313" key="2">
    <source>
        <dbReference type="Proteomes" id="UP000275408"/>
    </source>
</evidence>
<name>A0A3M6U000_POCDA</name>
<dbReference type="AlphaFoldDB" id="A0A3M6U000"/>
<organism evidence="1 2">
    <name type="scientific">Pocillopora damicornis</name>
    <name type="common">Cauliflower coral</name>
    <name type="synonym">Millepora damicornis</name>
    <dbReference type="NCBI Taxonomy" id="46731"/>
    <lineage>
        <taxon>Eukaryota</taxon>
        <taxon>Metazoa</taxon>
        <taxon>Cnidaria</taxon>
        <taxon>Anthozoa</taxon>
        <taxon>Hexacorallia</taxon>
        <taxon>Scleractinia</taxon>
        <taxon>Astrocoeniina</taxon>
        <taxon>Pocilloporidae</taxon>
        <taxon>Pocillopora</taxon>
    </lineage>
</organism>
<gene>
    <name evidence="1" type="ORF">pdam_00025619</name>
</gene>
<evidence type="ECO:0000313" key="1">
    <source>
        <dbReference type="EMBL" id="RMX46864.1"/>
    </source>
</evidence>
<keyword evidence="2" id="KW-1185">Reference proteome</keyword>
<reference evidence="1 2" key="1">
    <citation type="journal article" date="2018" name="Sci. Rep.">
        <title>Comparative analysis of the Pocillopora damicornis genome highlights role of immune system in coral evolution.</title>
        <authorList>
            <person name="Cunning R."/>
            <person name="Bay R.A."/>
            <person name="Gillette P."/>
            <person name="Baker A.C."/>
            <person name="Traylor-Knowles N."/>
        </authorList>
    </citation>
    <scope>NUCLEOTIDE SEQUENCE [LARGE SCALE GENOMIC DNA]</scope>
    <source>
        <strain evidence="1">RSMAS</strain>
        <tissue evidence="1">Whole animal</tissue>
    </source>
</reference>
<proteinExistence type="predicted"/>
<protein>
    <submittedName>
        <fullName evidence="1">Uncharacterized protein</fullName>
    </submittedName>
</protein>
<dbReference type="EMBL" id="RCHS01002551">
    <property type="protein sequence ID" value="RMX46864.1"/>
    <property type="molecule type" value="Genomic_DNA"/>
</dbReference>
<dbReference type="Proteomes" id="UP000275408">
    <property type="component" value="Unassembled WGS sequence"/>
</dbReference>
<sequence>MNCSKPISNHKASLGFSGAENEVDLILSRAAVFAQPANINFMTICPLYRERLGWLEAGIYCEKEKDEGEELEEEEEDEISHIRRAKIAPALKGPFLKAPIIKNGINCRARIFAKLVLRNLFGSHF</sequence>
<comment type="caution">
    <text evidence="1">The sequence shown here is derived from an EMBL/GenBank/DDBJ whole genome shotgun (WGS) entry which is preliminary data.</text>
</comment>
<accession>A0A3M6U000</accession>